<dbReference type="Proteomes" id="UP001652663">
    <property type="component" value="Chromosome 25"/>
</dbReference>
<keyword evidence="11" id="KW-0676">Redox-active center</keyword>
<feature type="domain" description="Vitamin K epoxide reductase" evidence="12">
    <location>
        <begin position="12"/>
        <end position="126"/>
    </location>
</feature>
<evidence type="ECO:0000256" key="2">
    <source>
        <dbReference type="ARBA" id="ARBA00006214"/>
    </source>
</evidence>
<dbReference type="GeneID" id="139179737"/>
<proteinExistence type="inferred from homology"/>
<comment type="subcellular location">
    <subcellularLocation>
        <location evidence="1">Endoplasmic reticulum membrane</location>
        <topology evidence="1">Multi-pass membrane protein</topology>
    </subcellularLocation>
</comment>
<keyword evidence="5" id="KW-0874">Quinone</keyword>
<keyword evidence="4" id="KW-0812">Transmembrane</keyword>
<evidence type="ECO:0000256" key="7">
    <source>
        <dbReference type="ARBA" id="ARBA00022989"/>
    </source>
</evidence>
<keyword evidence="13" id="KW-1185">Reference proteome</keyword>
<evidence type="ECO:0000313" key="13">
    <source>
        <dbReference type="Proteomes" id="UP001652663"/>
    </source>
</evidence>
<dbReference type="Pfam" id="PF07884">
    <property type="entry name" value="VKOR"/>
    <property type="match status" value="1"/>
</dbReference>
<evidence type="ECO:0000256" key="6">
    <source>
        <dbReference type="ARBA" id="ARBA00022824"/>
    </source>
</evidence>
<evidence type="ECO:0000256" key="9">
    <source>
        <dbReference type="ARBA" id="ARBA00023136"/>
    </source>
</evidence>
<evidence type="ECO:0000256" key="4">
    <source>
        <dbReference type="ARBA" id="ARBA00022692"/>
    </source>
</evidence>
<keyword evidence="7" id="KW-1133">Transmembrane helix</keyword>
<organism evidence="13 14">
    <name type="scientific">Bos indicus</name>
    <name type="common">Zebu</name>
    <dbReference type="NCBI Taxonomy" id="9915"/>
    <lineage>
        <taxon>Eukaryota</taxon>
        <taxon>Metazoa</taxon>
        <taxon>Chordata</taxon>
        <taxon>Craniata</taxon>
        <taxon>Vertebrata</taxon>
        <taxon>Euteleostomi</taxon>
        <taxon>Mammalia</taxon>
        <taxon>Eutheria</taxon>
        <taxon>Laurasiatheria</taxon>
        <taxon>Artiodactyla</taxon>
        <taxon>Ruminantia</taxon>
        <taxon>Pecora</taxon>
        <taxon>Bovidae</taxon>
        <taxon>Bovinae</taxon>
        <taxon>Bos</taxon>
    </lineage>
</organism>
<dbReference type="InterPro" id="IPR042406">
    <property type="entry name" value="VKORC1/VKORC1L1"/>
</dbReference>
<keyword evidence="10" id="KW-1015">Disulfide bond</keyword>
<gene>
    <name evidence="14" type="primary">VKORC1L1</name>
</gene>
<evidence type="ECO:0000256" key="1">
    <source>
        <dbReference type="ARBA" id="ARBA00004477"/>
    </source>
</evidence>
<evidence type="ECO:0000256" key="3">
    <source>
        <dbReference type="ARBA" id="ARBA00012278"/>
    </source>
</evidence>
<accession>A0ABM4RKM3</accession>
<keyword evidence="8" id="KW-0560">Oxidoreductase</keyword>
<dbReference type="Gene3D" id="1.20.1440.130">
    <property type="entry name" value="VKOR domain"/>
    <property type="match status" value="1"/>
</dbReference>
<evidence type="ECO:0000256" key="10">
    <source>
        <dbReference type="ARBA" id="ARBA00023157"/>
    </source>
</evidence>
<evidence type="ECO:0000313" key="14">
    <source>
        <dbReference type="RefSeq" id="XP_070636076.1"/>
    </source>
</evidence>
<evidence type="ECO:0000256" key="8">
    <source>
        <dbReference type="ARBA" id="ARBA00023002"/>
    </source>
</evidence>
<keyword evidence="9" id="KW-0472">Membrane</keyword>
<dbReference type="InterPro" id="IPR012932">
    <property type="entry name" value="VKOR"/>
</dbReference>
<name>A0ABM4RKM3_BOSIN</name>
<comment type="similarity">
    <text evidence="2">Belongs to the VKOR family.</text>
</comment>
<evidence type="ECO:0000256" key="11">
    <source>
        <dbReference type="ARBA" id="ARBA00023284"/>
    </source>
</evidence>
<protein>
    <recommendedName>
        <fullName evidence="3">vitamin-K-epoxide reductase (warfarin-sensitive)</fullName>
        <ecNumber evidence="3">1.17.4.4</ecNumber>
    </recommendedName>
</protein>
<dbReference type="PANTHER" id="PTHR14519:SF5">
    <property type="entry name" value="VITAMIN K EPOXIDE REDUCTASE COMPLEX SUBUNIT 1-LIKE PROTEIN 1"/>
    <property type="match status" value="1"/>
</dbReference>
<keyword evidence="6" id="KW-0256">Endoplasmic reticulum</keyword>
<dbReference type="CDD" id="cd12917">
    <property type="entry name" value="VKOR_euk"/>
    <property type="match status" value="1"/>
</dbReference>
<evidence type="ECO:0000259" key="12">
    <source>
        <dbReference type="SMART" id="SM00756"/>
    </source>
</evidence>
<dbReference type="EC" id="1.17.4.4" evidence="3"/>
<evidence type="ECO:0000256" key="5">
    <source>
        <dbReference type="ARBA" id="ARBA00022719"/>
    </source>
</evidence>
<dbReference type="SMART" id="SM00756">
    <property type="entry name" value="VKc"/>
    <property type="match status" value="1"/>
</dbReference>
<dbReference type="InterPro" id="IPR038354">
    <property type="entry name" value="VKOR_sf"/>
</dbReference>
<reference evidence="14" key="1">
    <citation type="submission" date="2025-08" db="UniProtKB">
        <authorList>
            <consortium name="RefSeq"/>
        </authorList>
    </citation>
    <scope>IDENTIFICATION</scope>
    <source>
        <tissue evidence="14">Blood</tissue>
    </source>
</reference>
<sequence length="203" mass="22410">MAAPVLLRVSVPRWERVARYAVCAAGILLSIYAYHVEREKERDPEHRALCDLGPWVKCSAALASRWGRGFGLLGSIFGKDGVLNQPNSIFGLIFYILQLLLGGEPAYSEKGLSGWSHQMCPAWKRRPDSECGCSFNPHDILHHVRSGVFVPGLHPVLCAEGVLHHLRHHICAELHSSYHQLQTTSLLERSLETATAAQAGLTA</sequence>
<dbReference type="RefSeq" id="XP_070636076.1">
    <property type="nucleotide sequence ID" value="XM_070779975.1"/>
</dbReference>
<dbReference type="PANTHER" id="PTHR14519">
    <property type="entry name" value="VITAMIN K EPOXIDE REDUCTASE COMPLEX, SUBUNIT 1"/>
    <property type="match status" value="1"/>
</dbReference>